<dbReference type="Gene3D" id="1.10.287.30">
    <property type="entry name" value="E2 (early) protein, N terminal domain, subdomain 1"/>
    <property type="match status" value="1"/>
</dbReference>
<evidence type="ECO:0000256" key="11">
    <source>
        <dbReference type="ARBA" id="ARBA00023163"/>
    </source>
</evidence>
<protein>
    <recommendedName>
        <fullName evidence="12">Regulatory protein E2</fullName>
    </recommendedName>
</protein>
<keyword evidence="8 12" id="KW-0805">Transcription regulation</keyword>
<feature type="compositionally biased region" description="Polar residues" evidence="13">
    <location>
        <begin position="266"/>
        <end position="283"/>
    </location>
</feature>
<evidence type="ECO:0000256" key="2">
    <source>
        <dbReference type="ARBA" id="ARBA00007794"/>
    </source>
</evidence>
<organism evidence="16">
    <name type="scientific">Human papillomavirus type 26</name>
    <dbReference type="NCBI Taxonomy" id="333762"/>
    <lineage>
        <taxon>Viruses</taxon>
        <taxon>Monodnaviria</taxon>
        <taxon>Shotokuvirae</taxon>
        <taxon>Cossaviricota</taxon>
        <taxon>Papovaviricetes</taxon>
        <taxon>Zurhausenvirales</taxon>
        <taxon>Papillomaviridae</taxon>
        <taxon>Firstpapillomavirinae</taxon>
        <taxon>Alphapapillomavirus</taxon>
        <taxon>Alphapapillomavirus 5</taxon>
    </lineage>
</organism>
<evidence type="ECO:0000256" key="12">
    <source>
        <dbReference type="HAMAP-Rule" id="MF_04001"/>
    </source>
</evidence>
<dbReference type="Pfam" id="PF00508">
    <property type="entry name" value="PPV_E2_N"/>
    <property type="match status" value="1"/>
</dbReference>
<dbReference type="InterPro" id="IPR042504">
    <property type="entry name" value="Regulatory_protein_E2_N_2"/>
</dbReference>
<proteinExistence type="inferred from homology"/>
<dbReference type="InterPro" id="IPR035975">
    <property type="entry name" value="E2/EBNA1_C_sf"/>
</dbReference>
<keyword evidence="9 12" id="KW-0238">DNA-binding</keyword>
<dbReference type="GO" id="GO:0000166">
    <property type="term" value="F:nucleotide binding"/>
    <property type="evidence" value="ECO:0007669"/>
    <property type="project" value="UniProtKB-UniRule"/>
</dbReference>
<dbReference type="GO" id="GO:0003677">
    <property type="term" value="F:DNA binding"/>
    <property type="evidence" value="ECO:0007669"/>
    <property type="project" value="UniProtKB-UniRule"/>
</dbReference>
<keyword evidence="4 12" id="KW-0244">Early protein</keyword>
<evidence type="ECO:0000259" key="14">
    <source>
        <dbReference type="Pfam" id="PF00508"/>
    </source>
</evidence>
<dbReference type="InterPro" id="IPR000427">
    <property type="entry name" value="Papillomavirus_E2_C"/>
</dbReference>
<evidence type="ECO:0000313" key="16">
    <source>
        <dbReference type="EMBL" id="AHY96057.1"/>
    </source>
</evidence>
<comment type="PTM">
    <text evidence="12">Sumoylation plays a regulatory role in E2 transcriptional activity.</text>
</comment>
<organismHost>
    <name type="scientific">Homo sapiens</name>
    <name type="common">Human</name>
    <dbReference type="NCBI Taxonomy" id="9606"/>
</organismHost>
<dbReference type="EMBL" id="KF444058">
    <property type="protein sequence ID" value="AHY96057.1"/>
    <property type="molecule type" value="Genomic_DNA"/>
</dbReference>
<evidence type="ECO:0000256" key="13">
    <source>
        <dbReference type="SAM" id="MobiDB-lite"/>
    </source>
</evidence>
<evidence type="ECO:0000256" key="9">
    <source>
        <dbReference type="ARBA" id="ARBA00023125"/>
    </source>
</evidence>
<dbReference type="GO" id="GO:0003700">
    <property type="term" value="F:DNA-binding transcription factor activity"/>
    <property type="evidence" value="ECO:0007669"/>
    <property type="project" value="UniProtKB-UniRule"/>
</dbReference>
<dbReference type="GO" id="GO:0006275">
    <property type="term" value="P:regulation of DNA replication"/>
    <property type="evidence" value="ECO:0007669"/>
    <property type="project" value="UniProtKB-UniRule"/>
</dbReference>
<dbReference type="GO" id="GO:0006260">
    <property type="term" value="P:DNA replication"/>
    <property type="evidence" value="ECO:0007669"/>
    <property type="project" value="UniProtKB-KW"/>
</dbReference>
<evidence type="ECO:0000256" key="3">
    <source>
        <dbReference type="ARBA" id="ARBA00022491"/>
    </source>
</evidence>
<dbReference type="InterPro" id="IPR036050">
    <property type="entry name" value="Regulatory_protein_E2_N"/>
</dbReference>
<dbReference type="InterPro" id="IPR033668">
    <property type="entry name" value="Reg_prot_E2"/>
</dbReference>
<evidence type="ECO:0000256" key="1">
    <source>
        <dbReference type="ARBA" id="ARBA00004147"/>
    </source>
</evidence>
<feature type="region of interest" description="DNA-binding domain" evidence="12">
    <location>
        <begin position="296"/>
        <end position="375"/>
    </location>
</feature>
<keyword evidence="11 12" id="KW-0804">Transcription</keyword>
<feature type="domain" description="Papillomavirus E2 C-terminal" evidence="15">
    <location>
        <begin position="299"/>
        <end position="371"/>
    </location>
</feature>
<comment type="subunit">
    <text evidence="12">Binds DNA as homodimer. Interacts with protein E1; this interaction greatly increases E1 DNA-binding activity. Interacts with protein L1; this interaction enhances E2-dependent replication and transcription activation. Interacts with protein L2; this interaction inhibits E2 transcriptional activity but not DNA replication function E2. Interacts with protein E7; this interaction inhibits E7 oncogenic activity. Interacts with host TAF1; this interaction modulates E2-dependent transcriptional regulation. Interacts with host BRD4; this interaction mediates E2 transcriptional activation function. Additionally, the interaction with host BRD4 on mitotic chromosomes mediates tethering of the viral genome. Interacts with host TOPBP1; this interaction is required for optimal viral DNA replication.</text>
</comment>
<evidence type="ECO:0000256" key="7">
    <source>
        <dbReference type="ARBA" id="ARBA00022705"/>
    </source>
</evidence>
<keyword evidence="12" id="KW-0832">Ubl conjugation</keyword>
<evidence type="ECO:0000256" key="8">
    <source>
        <dbReference type="ARBA" id="ARBA00023015"/>
    </source>
</evidence>
<sequence length="375" mass="42588">MENLCQRLNACQEKILDYYELDSNKLTDQIDYWKLVRYECAIFYKAREGNMQCINHQVVPSTVVCKQKAWQAIEIHIALQSLINTDYNTEAWTMRDTSYEMYMTEPKHCFKKEGTTVTVVFDCNKENTMDYIRWKYVYYKTDIGWCKGTGDVDAQGIYYTQGAYKQYYVDFKQEAEKYGTGVQWAVHVCGQVICCPEFVSSTCSSNQISTAKTAEPVSNATTQTTEAYVPVGTKETEAPYPGKRRRLSGPDTTVTTVTTVTTAATQPGQSVDYTNNNLHSTSGGHHPGRDTSSDQTVFIVHLKGDTNSLKCLRYRFKKHKGLYCNVSSTWHWTSNDTNQQGIVTITFNSITQRNNFLTTVKIPQSITSTLGIMSL</sequence>
<dbReference type="SUPFAM" id="SSF51332">
    <property type="entry name" value="E2 regulatory, transactivation domain"/>
    <property type="match status" value="1"/>
</dbReference>
<comment type="PTM">
    <text evidence="12">Phosphorylated.</text>
</comment>
<dbReference type="Pfam" id="PF00511">
    <property type="entry name" value="PPV_E2_C"/>
    <property type="match status" value="1"/>
</dbReference>
<evidence type="ECO:0000256" key="5">
    <source>
        <dbReference type="ARBA" id="ARBA00022553"/>
    </source>
</evidence>
<reference evidence="16" key="1">
    <citation type="submission" date="2013-07" db="EMBL/GenBank/DDBJ databases">
        <title>Evolution and classification of Alphapapillomavirus complete genome variants.</title>
        <authorList>
            <person name="Chen Z."/>
            <person name="Burk R."/>
        </authorList>
    </citation>
    <scope>NUCLEOTIDE SEQUENCE</scope>
    <source>
        <strain evidence="16">Qv39902</strain>
    </source>
</reference>
<dbReference type="GO" id="GO:0042025">
    <property type="term" value="C:host cell nucleus"/>
    <property type="evidence" value="ECO:0007669"/>
    <property type="project" value="UniProtKB-SubCell"/>
</dbReference>
<dbReference type="InterPro" id="IPR012677">
    <property type="entry name" value="Nucleotide-bd_a/b_plait_sf"/>
</dbReference>
<dbReference type="InterPro" id="IPR042503">
    <property type="entry name" value="Regulatory_protein_E2_N_1"/>
</dbReference>
<feature type="region of interest" description="Disordered" evidence="13">
    <location>
        <begin position="264"/>
        <end position="292"/>
    </location>
</feature>
<evidence type="ECO:0000256" key="10">
    <source>
        <dbReference type="ARBA" id="ARBA00023159"/>
    </source>
</evidence>
<dbReference type="Gene3D" id="2.170.200.10">
    <property type="entry name" value="Papillomavirus E2 early protein domain"/>
    <property type="match status" value="1"/>
</dbReference>
<keyword evidence="7 12" id="KW-0235">DNA replication</keyword>
<dbReference type="HAMAP" id="MF_04001">
    <property type="entry name" value="PPV_E2"/>
    <property type="match status" value="1"/>
</dbReference>
<dbReference type="GO" id="GO:0039693">
    <property type="term" value="P:viral DNA genome replication"/>
    <property type="evidence" value="ECO:0007669"/>
    <property type="project" value="UniProtKB-UniRule"/>
</dbReference>
<dbReference type="InterPro" id="IPR001866">
    <property type="entry name" value="PPV_E2_N"/>
</dbReference>
<dbReference type="Gene3D" id="3.30.70.330">
    <property type="match status" value="1"/>
</dbReference>
<dbReference type="GO" id="GO:0006351">
    <property type="term" value="P:DNA-templated transcription"/>
    <property type="evidence" value="ECO:0007669"/>
    <property type="project" value="UniProtKB-UniRule"/>
</dbReference>
<comment type="similarity">
    <text evidence="12">Belongs to the papillomaviridae E2 protein family.</text>
</comment>
<accession>A0A219KXT8</accession>
<gene>
    <name evidence="12 16" type="primary">E2</name>
</gene>
<keyword evidence="3 12" id="KW-0678">Repressor</keyword>
<evidence type="ECO:0000256" key="4">
    <source>
        <dbReference type="ARBA" id="ARBA00022518"/>
    </source>
</evidence>
<keyword evidence="12" id="KW-1017">Isopeptide bond</keyword>
<keyword evidence="6 12" id="KW-1048">Host nucleus</keyword>
<feature type="cross-link" description="Glycyl lysine isopeptide (Lys-Gly) (interchain with G-Cter in SUMO)" evidence="12">
    <location>
        <position position="303"/>
    </location>
</feature>
<keyword evidence="5 12" id="KW-0597">Phosphoprotein</keyword>
<comment type="similarity">
    <text evidence="2">Belongs to the papillomaviridae E8^E2C protein family.</text>
</comment>
<feature type="region of interest" description="Transactivation domain" evidence="12">
    <location>
        <begin position="1"/>
        <end position="200"/>
    </location>
</feature>
<comment type="subcellular location">
    <subcellularLocation>
        <location evidence="1 12">Host nucleus</location>
    </subcellularLocation>
</comment>
<comment type="function">
    <text evidence="12">Plays a role in the initiation of viral DNA replication. A dimer of E2 interacts with a dimer of E1 in order to improve specificity of E1 DNA binding activity. Once the complex recognizes and binds DNA at specific sites, the E2 dimer is removed from DNA. E2 also regulates viral transcription through binding to the E2RE response element (5'-ACCNNNNNNGGT-3') present in multiple copies in the regulatory regions of the viral genome. Activates or represses transcription depending on E2RE's position with regards to proximal promoter elements including the TATA-box. Repression occurs by sterically hindering the assembly of the transcription initiation complex.</text>
</comment>
<dbReference type="SUPFAM" id="SSF54957">
    <property type="entry name" value="Viral DNA-binding domain"/>
    <property type="match status" value="1"/>
</dbReference>
<evidence type="ECO:0000259" key="15">
    <source>
        <dbReference type="Pfam" id="PF00511"/>
    </source>
</evidence>
<evidence type="ECO:0000256" key="6">
    <source>
        <dbReference type="ARBA" id="ARBA00022562"/>
    </source>
</evidence>
<name>A0A219KXT8_HPV26</name>
<keyword evidence="10 12" id="KW-0010">Activator</keyword>
<feature type="domain" description="Papillomavirus E2 N-terminal" evidence="14">
    <location>
        <begin position="1"/>
        <end position="196"/>
    </location>
</feature>